<dbReference type="Proteomes" id="UP000288805">
    <property type="component" value="Unassembled WGS sequence"/>
</dbReference>
<accession>A0A438FXS5</accession>
<dbReference type="PANTHER" id="PTHR11439">
    <property type="entry name" value="GAG-POL-RELATED RETROTRANSPOSON"/>
    <property type="match status" value="1"/>
</dbReference>
<comment type="caution">
    <text evidence="1">The sequence shown here is derived from an EMBL/GenBank/DDBJ whole genome shotgun (WGS) entry which is preliminary data.</text>
</comment>
<protein>
    <submittedName>
        <fullName evidence="1">Retrovirus-related Pol polyprotein from transposon TNT 1-94</fullName>
    </submittedName>
</protein>
<evidence type="ECO:0000313" key="2">
    <source>
        <dbReference type="Proteomes" id="UP000288805"/>
    </source>
</evidence>
<name>A0A438FXS5_VITVI</name>
<dbReference type="PANTHER" id="PTHR11439:SF467">
    <property type="entry name" value="INTEGRASE CATALYTIC DOMAIN-CONTAINING PROTEIN"/>
    <property type="match status" value="1"/>
</dbReference>
<sequence length="81" mass="9325">MSNVPYSNAVGSLMYATMCTRPNIYYAVGMVNCYQANPGMMHWKEIKRILRHLKGTKDILFVTKAKNCVWWVIQMPIGQVI</sequence>
<reference evidence="1 2" key="1">
    <citation type="journal article" date="2018" name="PLoS Genet.">
        <title>Population sequencing reveals clonal diversity and ancestral inbreeding in the grapevine cultivar Chardonnay.</title>
        <authorList>
            <person name="Roach M.J."/>
            <person name="Johnson D.L."/>
            <person name="Bohlmann J."/>
            <person name="van Vuuren H.J."/>
            <person name="Jones S.J."/>
            <person name="Pretorius I.S."/>
            <person name="Schmidt S.A."/>
            <person name="Borneman A.R."/>
        </authorList>
    </citation>
    <scope>NUCLEOTIDE SEQUENCE [LARGE SCALE GENOMIC DNA]</scope>
    <source>
        <strain evidence="2">cv. Chardonnay</strain>
        <tissue evidence="1">Leaf</tissue>
    </source>
</reference>
<proteinExistence type="predicted"/>
<dbReference type="AlphaFoldDB" id="A0A438FXS5"/>
<dbReference type="EMBL" id="QGNW01000706">
    <property type="protein sequence ID" value="RVW64762.1"/>
    <property type="molecule type" value="Genomic_DNA"/>
</dbReference>
<gene>
    <name evidence="1" type="primary">POLX_3195</name>
    <name evidence="1" type="ORF">CK203_065859</name>
</gene>
<organism evidence="1 2">
    <name type="scientific">Vitis vinifera</name>
    <name type="common">Grape</name>
    <dbReference type="NCBI Taxonomy" id="29760"/>
    <lineage>
        <taxon>Eukaryota</taxon>
        <taxon>Viridiplantae</taxon>
        <taxon>Streptophyta</taxon>
        <taxon>Embryophyta</taxon>
        <taxon>Tracheophyta</taxon>
        <taxon>Spermatophyta</taxon>
        <taxon>Magnoliopsida</taxon>
        <taxon>eudicotyledons</taxon>
        <taxon>Gunneridae</taxon>
        <taxon>Pentapetalae</taxon>
        <taxon>rosids</taxon>
        <taxon>Vitales</taxon>
        <taxon>Vitaceae</taxon>
        <taxon>Viteae</taxon>
        <taxon>Vitis</taxon>
    </lineage>
</organism>
<evidence type="ECO:0000313" key="1">
    <source>
        <dbReference type="EMBL" id="RVW64762.1"/>
    </source>
</evidence>